<proteinExistence type="predicted"/>
<evidence type="ECO:0000259" key="2">
    <source>
        <dbReference type="Pfam" id="PF18962"/>
    </source>
</evidence>
<gene>
    <name evidence="3" type="ORF">H8S84_08070</name>
</gene>
<protein>
    <submittedName>
        <fullName evidence="3">T9SS type A sorting domain-containing protein</fullName>
    </submittedName>
</protein>
<feature type="signal peptide" evidence="1">
    <location>
        <begin position="1"/>
        <end position="24"/>
    </location>
</feature>
<evidence type="ECO:0000313" key="4">
    <source>
        <dbReference type="Proteomes" id="UP000603640"/>
    </source>
</evidence>
<feature type="domain" description="Secretion system C-terminal sorting" evidence="2">
    <location>
        <begin position="808"/>
        <end position="878"/>
    </location>
</feature>
<evidence type="ECO:0000256" key="1">
    <source>
        <dbReference type="SAM" id="SignalP"/>
    </source>
</evidence>
<dbReference type="EMBL" id="JACRVF010000002">
    <property type="protein sequence ID" value="MBC5992785.1"/>
    <property type="molecule type" value="Genomic_DNA"/>
</dbReference>
<evidence type="ECO:0000313" key="3">
    <source>
        <dbReference type="EMBL" id="MBC5992785.1"/>
    </source>
</evidence>
<comment type="caution">
    <text evidence="3">The sequence shown here is derived from an EMBL/GenBank/DDBJ whole genome shotgun (WGS) entry which is preliminary data.</text>
</comment>
<feature type="chain" id="PRO_5037243193" evidence="1">
    <location>
        <begin position="25"/>
        <end position="879"/>
    </location>
</feature>
<dbReference type="NCBIfam" id="TIGR04183">
    <property type="entry name" value="Por_Secre_tail"/>
    <property type="match status" value="1"/>
</dbReference>
<organism evidence="3 4">
    <name type="scientific">Pontibacter cellulosilyticus</name>
    <dbReference type="NCBI Taxonomy" id="1720253"/>
    <lineage>
        <taxon>Bacteria</taxon>
        <taxon>Pseudomonadati</taxon>
        <taxon>Bacteroidota</taxon>
        <taxon>Cytophagia</taxon>
        <taxon>Cytophagales</taxon>
        <taxon>Hymenobacteraceae</taxon>
        <taxon>Pontibacter</taxon>
    </lineage>
</organism>
<accession>A0A923SN33</accession>
<reference evidence="3" key="1">
    <citation type="submission" date="2020-08" db="EMBL/GenBank/DDBJ databases">
        <title>Pontibacter sp. SD6 16S ribosomal RNA gene Genome sequencing and assembly.</title>
        <authorList>
            <person name="Kang M."/>
        </authorList>
    </citation>
    <scope>NUCLEOTIDE SEQUENCE</scope>
    <source>
        <strain evidence="3">SD6</strain>
    </source>
</reference>
<dbReference type="RefSeq" id="WP_187066822.1">
    <property type="nucleotide sequence ID" value="NZ_JACRVF010000002.1"/>
</dbReference>
<dbReference type="Pfam" id="PF18962">
    <property type="entry name" value="Por_Secre_tail"/>
    <property type="match status" value="1"/>
</dbReference>
<dbReference type="InterPro" id="IPR026444">
    <property type="entry name" value="Secre_tail"/>
</dbReference>
<name>A0A923SN33_9BACT</name>
<dbReference type="AlphaFoldDB" id="A0A923SN33"/>
<sequence>MKTPLRFFMIALLALLGAMSNAWAQTAPTITTTLPATAKAYTVVPFAVNVAKNDATAENVKLVLKLNGDNAVTQVTQLELKTSEGAAIAFSGTEAVLGTYAFAATLSPEFTAKFNAVGNFAYTLELQNAADNTVLTSTSSATAVSFLEPTVNTTLDNVSMGTLKIRTNEDVLFSLFGNPNDRTGDMVNVKLTLSDPTQHDNFSLMYNTTGTDFESLTIGADGVLVFGPEGGFLFNEEFEQLLKINFTEAGTYTYKVEIVRVDGNTLAQVTETITVLEGATVASTLDGATIIRGRTVDFDVTVDAGSWPNDTKVLARVVLANPAQAANIQLSYEASAGNYQPLTFNTEGVAYYGDPVNGINLADGTLKLRAVVTGNGTYNYAIELVKKIDGQLAAKSEETVTVKFDNATISSNLNNRTGVKATVAEEFTVAVTAGDVDPTTKVLGKFTLANPAQAANIKIEIQDLTGTYMEIPIKADGTVTIGEDGEIALSQLGELDFRVTFNTAGTYAYKLELIRVADDVVLASSNESVTVTAFQNATIATTLDARANVKATRAEEFTITATAGDVNPATMVLGRLTLTTAAQADDITLEYFDNTDNTYKPVAIGTDGVITIGPTGGMALSQINGLKFRATFDEAGTYGYKVELVRVSDNVVLATSNESVVVAAFQNATLASNYTNADNILAGETTNFTLTTTKGDLTDKTARFKFILADASKANNVIIENTDATEPVRLVFGTDGIAYYMPTAGPVTVSDAAYNFTAMFSASGDYNYTVQLVDATNSAVVLASTNVSAVAKTTTGIKKGFEKGGFAVYPTLTTGAVKVDLINARNANIQVIDMMGRAVVAKNNVNGVVELDLSKVAKGTYIVRIQDGSNVNTQRVVVR</sequence>
<keyword evidence="1" id="KW-0732">Signal</keyword>
<dbReference type="Proteomes" id="UP000603640">
    <property type="component" value="Unassembled WGS sequence"/>
</dbReference>
<keyword evidence="4" id="KW-1185">Reference proteome</keyword>